<proteinExistence type="inferred from homology"/>
<evidence type="ECO:0000259" key="2">
    <source>
        <dbReference type="Pfam" id="PF01266"/>
    </source>
</evidence>
<dbReference type="NCBIfam" id="NF001933">
    <property type="entry name" value="PRK00711.1"/>
    <property type="match status" value="1"/>
</dbReference>
<dbReference type="SUPFAM" id="SSF54373">
    <property type="entry name" value="FAD-linked reductases, C-terminal domain"/>
    <property type="match status" value="1"/>
</dbReference>
<dbReference type="PANTHER" id="PTHR13847">
    <property type="entry name" value="SARCOSINE DEHYDROGENASE-RELATED"/>
    <property type="match status" value="1"/>
</dbReference>
<evidence type="ECO:0000313" key="3">
    <source>
        <dbReference type="EMBL" id="SVA87280.1"/>
    </source>
</evidence>
<gene>
    <name evidence="3" type="ORF">METZ01_LOCUS140134</name>
</gene>
<feature type="domain" description="FAD dependent oxidoreductase" evidence="2">
    <location>
        <begin position="3"/>
        <end position="397"/>
    </location>
</feature>
<dbReference type="GO" id="GO:0005886">
    <property type="term" value="C:plasma membrane"/>
    <property type="evidence" value="ECO:0007669"/>
    <property type="project" value="TreeGrafter"/>
</dbReference>
<dbReference type="GO" id="GO:0055130">
    <property type="term" value="P:D-alanine catabolic process"/>
    <property type="evidence" value="ECO:0007669"/>
    <property type="project" value="TreeGrafter"/>
</dbReference>
<dbReference type="Gene3D" id="3.30.9.10">
    <property type="entry name" value="D-Amino Acid Oxidase, subunit A, domain 2"/>
    <property type="match status" value="1"/>
</dbReference>
<dbReference type="SUPFAM" id="SSF51905">
    <property type="entry name" value="FAD/NAD(P)-binding domain"/>
    <property type="match status" value="1"/>
</dbReference>
<accession>A0A381ZDG6</accession>
<dbReference type="EMBL" id="UINC01020890">
    <property type="protein sequence ID" value="SVA87280.1"/>
    <property type="molecule type" value="Genomic_DNA"/>
</dbReference>
<dbReference type="Pfam" id="PF01266">
    <property type="entry name" value="DAO"/>
    <property type="match status" value="1"/>
</dbReference>
<comment type="similarity">
    <text evidence="1">Belongs to the DadA oxidoreductase family.</text>
</comment>
<dbReference type="PANTHER" id="PTHR13847:SF280">
    <property type="entry name" value="D-AMINO ACID DEHYDROGENASE"/>
    <property type="match status" value="1"/>
</dbReference>
<name>A0A381ZDG6_9ZZZZ</name>
<dbReference type="GO" id="GO:0008718">
    <property type="term" value="F:D-amino-acid dehydrogenase activity"/>
    <property type="evidence" value="ECO:0007669"/>
    <property type="project" value="TreeGrafter"/>
</dbReference>
<feature type="non-terminal residue" evidence="3">
    <location>
        <position position="1"/>
    </location>
</feature>
<sequence length="418" mass="45772">VHIAVLGAGVVGVTTAWELLRDGHRVTVIDREDEPASFTSAANAGLVAPGHAYAWGSSRAPGMMLRSLWRNDQAIRYRPRLDIDQWRWVMAFLGQCNDQRASINTRRKVRLCSYSQSQLCRTQEETAVEYDRNEGGLLYFYRSEKSFTTATSKCEILRGEGMDIEVLDPDGVVGRDPGLADARDRIAGGLWCRTDESGDAQTFTRALKEKCEAQGAEFCMNTTVHALRTDGARVQVAETESGPVQADAFVLALGVFSPKLVHGLGIRLPIYPVKGYSVTLAVDKSHHGPKLGGVDEDNLLAYCPMGNRLRLTATAEISDYSTSCRPKDFTVMLRNAAELLPQAADYSQPSYWAGLRPMTPTGLPVISGTRFDNLWLNTGHGHMGWTMACGSARIVADQLAGRKPQIELTGMTLDTIGT</sequence>
<protein>
    <recommendedName>
        <fullName evidence="2">FAD dependent oxidoreductase domain-containing protein</fullName>
    </recommendedName>
</protein>
<reference evidence="3" key="1">
    <citation type="submission" date="2018-05" db="EMBL/GenBank/DDBJ databases">
        <authorList>
            <person name="Lanie J.A."/>
            <person name="Ng W.-L."/>
            <person name="Kazmierczak K.M."/>
            <person name="Andrzejewski T.M."/>
            <person name="Davidsen T.M."/>
            <person name="Wayne K.J."/>
            <person name="Tettelin H."/>
            <person name="Glass J.I."/>
            <person name="Rusch D."/>
            <person name="Podicherti R."/>
            <person name="Tsui H.-C.T."/>
            <person name="Winkler M.E."/>
        </authorList>
    </citation>
    <scope>NUCLEOTIDE SEQUENCE</scope>
</reference>
<dbReference type="InterPro" id="IPR006076">
    <property type="entry name" value="FAD-dep_OxRdtase"/>
</dbReference>
<organism evidence="3">
    <name type="scientific">marine metagenome</name>
    <dbReference type="NCBI Taxonomy" id="408172"/>
    <lineage>
        <taxon>unclassified sequences</taxon>
        <taxon>metagenomes</taxon>
        <taxon>ecological metagenomes</taxon>
    </lineage>
</organism>
<dbReference type="GO" id="GO:0005737">
    <property type="term" value="C:cytoplasm"/>
    <property type="evidence" value="ECO:0007669"/>
    <property type="project" value="TreeGrafter"/>
</dbReference>
<dbReference type="InterPro" id="IPR036188">
    <property type="entry name" value="FAD/NAD-bd_sf"/>
</dbReference>
<dbReference type="AlphaFoldDB" id="A0A381ZDG6"/>
<dbReference type="Gene3D" id="3.50.50.60">
    <property type="entry name" value="FAD/NAD(P)-binding domain"/>
    <property type="match status" value="2"/>
</dbReference>
<evidence type="ECO:0000256" key="1">
    <source>
        <dbReference type="ARBA" id="ARBA00009410"/>
    </source>
</evidence>